<protein>
    <submittedName>
        <fullName evidence="2">Uncharacterized protein</fullName>
    </submittedName>
</protein>
<reference evidence="2" key="1">
    <citation type="submission" date="2021-01" db="EMBL/GenBank/DDBJ databases">
        <authorList>
            <person name="Corre E."/>
            <person name="Pelletier E."/>
            <person name="Niang G."/>
            <person name="Scheremetjew M."/>
            <person name="Finn R."/>
            <person name="Kale V."/>
            <person name="Holt S."/>
            <person name="Cochrane G."/>
            <person name="Meng A."/>
            <person name="Brown T."/>
            <person name="Cohen L."/>
        </authorList>
    </citation>
    <scope>NUCLEOTIDE SEQUENCE</scope>
    <source>
        <strain evidence="2">Pbaha01</strain>
    </source>
</reference>
<feature type="region of interest" description="Disordered" evidence="1">
    <location>
        <begin position="1"/>
        <end position="56"/>
    </location>
</feature>
<accession>A0A7S0FEH4</accession>
<feature type="compositionally biased region" description="Basic and acidic residues" evidence="1">
    <location>
        <begin position="77"/>
        <end position="90"/>
    </location>
</feature>
<proteinExistence type="predicted"/>
<sequence>MAMQAGAASRWRRRRQDHCSRPEEMCAGGSQDGNSGHRGGTGACGPRSVDEAEEVEAEATAILAVAATACEAPSLEEASRVAPTRERRWAEAAPDDDSSGSPGRFSRIGDSPGKGEVKATNNADESDSDVGGLCLAACSACGATHCVDFDVVLLGIDFRCGHAGAECAGGLAAEVPTSCPDRTLDERPNEQPLSAEEQKRLFERFSLQTHGGEARGDLARSVHRLTAGPPMPKVRYLNSEVVTHKGEKFIKQECNPPSSSGCPIGGVIGARKQGRLGLGLKRRPKEEVDKICISNKERGHTKKGSGHREIFVFDSKWEQRSR</sequence>
<evidence type="ECO:0000313" key="2">
    <source>
        <dbReference type="EMBL" id="CAD8356365.1"/>
    </source>
</evidence>
<dbReference type="EMBL" id="HBEG01019339">
    <property type="protein sequence ID" value="CAD8356365.1"/>
    <property type="molecule type" value="Transcribed_RNA"/>
</dbReference>
<name>A0A7S0FEH4_9DINO</name>
<evidence type="ECO:0000256" key="1">
    <source>
        <dbReference type="SAM" id="MobiDB-lite"/>
    </source>
</evidence>
<organism evidence="2">
    <name type="scientific">Pyrodinium bahamense</name>
    <dbReference type="NCBI Taxonomy" id="73915"/>
    <lineage>
        <taxon>Eukaryota</taxon>
        <taxon>Sar</taxon>
        <taxon>Alveolata</taxon>
        <taxon>Dinophyceae</taxon>
        <taxon>Gonyaulacales</taxon>
        <taxon>Pyrocystaceae</taxon>
        <taxon>Pyrodinium</taxon>
    </lineage>
</organism>
<feature type="region of interest" description="Disordered" evidence="1">
    <location>
        <begin position="74"/>
        <end position="128"/>
    </location>
</feature>
<dbReference type="AlphaFoldDB" id="A0A7S0FEH4"/>
<gene>
    <name evidence="2" type="ORF">PBAH0796_LOCUS11732</name>
</gene>